<evidence type="ECO:0000256" key="4">
    <source>
        <dbReference type="SAM" id="SignalP"/>
    </source>
</evidence>
<dbReference type="EMBL" id="FNZX01000003">
    <property type="protein sequence ID" value="SEK17548.1"/>
    <property type="molecule type" value="Genomic_DNA"/>
</dbReference>
<dbReference type="Proteomes" id="UP000182321">
    <property type="component" value="Unassembled WGS sequence"/>
</dbReference>
<feature type="region of interest" description="Disordered" evidence="2">
    <location>
        <begin position="636"/>
        <end position="704"/>
    </location>
</feature>
<dbReference type="AlphaFoldDB" id="A0A1H7EUQ0"/>
<keyword evidence="3" id="KW-1133">Transmembrane helix</keyword>
<accession>A0A1H7EUQ0</accession>
<feature type="compositionally biased region" description="Low complexity" evidence="2">
    <location>
        <begin position="49"/>
        <end position="65"/>
    </location>
</feature>
<reference evidence="6" key="1">
    <citation type="submission" date="2016-10" db="EMBL/GenBank/DDBJ databases">
        <authorList>
            <person name="Varghese N."/>
        </authorList>
    </citation>
    <scope>NUCLEOTIDE SEQUENCE [LARGE SCALE GENOMIC DNA]</scope>
    <source>
        <strain evidence="6">ACV-9</strain>
    </source>
</reference>
<keyword evidence="3" id="KW-0812">Transmembrane</keyword>
<organism evidence="5 6">
    <name type="scientific">Pseudobutyrivibrio ruminis</name>
    <dbReference type="NCBI Taxonomy" id="46206"/>
    <lineage>
        <taxon>Bacteria</taxon>
        <taxon>Bacillati</taxon>
        <taxon>Bacillota</taxon>
        <taxon>Clostridia</taxon>
        <taxon>Lachnospirales</taxon>
        <taxon>Lachnospiraceae</taxon>
        <taxon>Pseudobutyrivibrio</taxon>
    </lineage>
</organism>
<keyword evidence="3" id="KW-0472">Membrane</keyword>
<evidence type="ECO:0000313" key="6">
    <source>
        <dbReference type="Proteomes" id="UP000182321"/>
    </source>
</evidence>
<evidence type="ECO:0000256" key="2">
    <source>
        <dbReference type="SAM" id="MobiDB-lite"/>
    </source>
</evidence>
<feature type="compositionally biased region" description="Acidic residues" evidence="2">
    <location>
        <begin position="636"/>
        <end position="659"/>
    </location>
</feature>
<keyword evidence="6" id="KW-1185">Reference proteome</keyword>
<proteinExistence type="predicted"/>
<name>A0A1H7EUQ0_9FIRM</name>
<feature type="compositionally biased region" description="Acidic residues" evidence="2">
    <location>
        <begin position="687"/>
        <end position="703"/>
    </location>
</feature>
<dbReference type="SUPFAM" id="SSF56954">
    <property type="entry name" value="Outer membrane efflux proteins (OEP)"/>
    <property type="match status" value="1"/>
</dbReference>
<keyword evidence="4" id="KW-0732">Signal</keyword>
<dbReference type="PANTHER" id="PTHR18937">
    <property type="entry name" value="STRUCTURAL MAINTENANCE OF CHROMOSOMES SMC FAMILY MEMBER"/>
    <property type="match status" value="1"/>
</dbReference>
<evidence type="ECO:0000256" key="3">
    <source>
        <dbReference type="SAM" id="Phobius"/>
    </source>
</evidence>
<evidence type="ECO:0000256" key="1">
    <source>
        <dbReference type="SAM" id="Coils"/>
    </source>
</evidence>
<keyword evidence="1" id="KW-0175">Coiled coil</keyword>
<gene>
    <name evidence="5" type="ORF">SAMN02910377_00063</name>
</gene>
<evidence type="ECO:0000313" key="5">
    <source>
        <dbReference type="EMBL" id="SEK17548.1"/>
    </source>
</evidence>
<protein>
    <submittedName>
        <fullName evidence="5">Uncharacterized protein</fullName>
    </submittedName>
</protein>
<feature type="coiled-coil region" evidence="1">
    <location>
        <begin position="174"/>
        <end position="268"/>
    </location>
</feature>
<feature type="signal peptide" evidence="4">
    <location>
        <begin position="1"/>
        <end position="19"/>
    </location>
</feature>
<dbReference type="RefSeq" id="WP_074788614.1">
    <property type="nucleotide sequence ID" value="NZ_FNZX01000003.1"/>
</dbReference>
<sequence>MRRGSAKALAAGLSTITLASSIVFPIQVEASENSEGSVVVPSDTKEQQVVSPEEAAVESSASATESVAETLADAGVSTEVSDAVSAGVVDESAGSSSQAITQDVTDANTQVADAATAVSGVADAKDSMDSSIAAADESLASANDTASGAAQVTGQASEVANAAAVAVADTNTDQESAEAIIADATATVEEAEKQFASAEETYNNKLSEYETAKAEYEAAAEEYNNKKSQATSDLSDAEASLTDAQDKLASLEKQLEAAGKDLAAAGADALIAADADKSDVTSYIATVVEHYYAPNTELADGQSVSNFAVTPYKGNVIGISYDIVDADGNVVRNVSANYGYTVDYKSGEVRIFDRDMVYEYQDINGNTVTLTKEEAEQLKDGVVEYSYWTATGFYIPSYNGSVIESTYTKRPGNRWTYSDFNDLIKLEETKGRVVTSTAAEYPYGYFRYYQGTSVSSTVANSKYTSEDDLKNAIVDDAKTQNNATGVAFDKSKLLNITEHKTTADIYSYEVNTNQVFTSASKDYASYISEITEKYNTYKALSEAVSSAKADFESAKQTVSSLKQQIEDLDAASDINTGMELARLQGELEKAQANYDIAKSNLADAKEALATAKSTYDARFNTVSSIVLAPADSEEVIQDEEEIEEEELEEEEEEVEEEESKSEIHIITSPSGNAGGYGGSDAEITQDQPEEPAPEETVTIEEEQSPTGITLAGLMERGKWFVGLAGVSTAGVGVGVLEAKRRAAIKLIDKLNQ</sequence>
<feature type="chain" id="PRO_5039258268" evidence="4">
    <location>
        <begin position="20"/>
        <end position="752"/>
    </location>
</feature>
<feature type="region of interest" description="Disordered" evidence="2">
    <location>
        <begin position="33"/>
        <end position="65"/>
    </location>
</feature>
<feature type="transmembrane region" description="Helical" evidence="3">
    <location>
        <begin position="719"/>
        <end position="736"/>
    </location>
</feature>